<keyword evidence="4 10" id="KW-0347">Helicase</keyword>
<name>A0A1M7SYV1_9BACT</name>
<dbReference type="PANTHER" id="PTHR11070:SF3">
    <property type="entry name" value="DNA 3'-5' HELICASE"/>
    <property type="match status" value="1"/>
</dbReference>
<dbReference type="Pfam" id="PF00580">
    <property type="entry name" value="UvrD-helicase"/>
    <property type="match status" value="1"/>
</dbReference>
<dbReference type="CDD" id="cd17932">
    <property type="entry name" value="DEXQc_UvrD"/>
    <property type="match status" value="1"/>
</dbReference>
<evidence type="ECO:0000256" key="6">
    <source>
        <dbReference type="ARBA" id="ARBA00023235"/>
    </source>
</evidence>
<dbReference type="InterPro" id="IPR014016">
    <property type="entry name" value="UvrD-like_ATP-bd"/>
</dbReference>
<dbReference type="GO" id="GO:0000725">
    <property type="term" value="P:recombinational repair"/>
    <property type="evidence" value="ECO:0007669"/>
    <property type="project" value="TreeGrafter"/>
</dbReference>
<dbReference type="GO" id="GO:0005829">
    <property type="term" value="C:cytosol"/>
    <property type="evidence" value="ECO:0007669"/>
    <property type="project" value="TreeGrafter"/>
</dbReference>
<evidence type="ECO:0000313" key="13">
    <source>
        <dbReference type="EMBL" id="SHN63574.1"/>
    </source>
</evidence>
<dbReference type="Gene3D" id="1.10.10.160">
    <property type="match status" value="1"/>
</dbReference>
<dbReference type="PANTHER" id="PTHR11070">
    <property type="entry name" value="UVRD / RECB / PCRA DNA HELICASE FAMILY MEMBER"/>
    <property type="match status" value="1"/>
</dbReference>
<comment type="catalytic activity">
    <reaction evidence="9">
        <text>ATP + H2O = ADP + phosphate + H(+)</text>
        <dbReference type="Rhea" id="RHEA:13065"/>
        <dbReference type="ChEBI" id="CHEBI:15377"/>
        <dbReference type="ChEBI" id="CHEBI:15378"/>
        <dbReference type="ChEBI" id="CHEBI:30616"/>
        <dbReference type="ChEBI" id="CHEBI:43474"/>
        <dbReference type="ChEBI" id="CHEBI:456216"/>
        <dbReference type="EC" id="5.6.2.4"/>
    </reaction>
</comment>
<dbReference type="InterPro" id="IPR014017">
    <property type="entry name" value="DNA_helicase_UvrD-like_C"/>
</dbReference>
<dbReference type="PROSITE" id="PS51198">
    <property type="entry name" value="UVRD_HELICASE_ATP_BIND"/>
    <property type="match status" value="1"/>
</dbReference>
<accession>A0A1M7SYV1</accession>
<evidence type="ECO:0000256" key="5">
    <source>
        <dbReference type="ARBA" id="ARBA00022840"/>
    </source>
</evidence>
<evidence type="ECO:0000313" key="14">
    <source>
        <dbReference type="Proteomes" id="UP000186469"/>
    </source>
</evidence>
<dbReference type="Pfam" id="PF13361">
    <property type="entry name" value="UvrD_C"/>
    <property type="match status" value="1"/>
</dbReference>
<organism evidence="13 14">
    <name type="scientific">Desulfovibrio litoralis DSM 11393</name>
    <dbReference type="NCBI Taxonomy" id="1121455"/>
    <lineage>
        <taxon>Bacteria</taxon>
        <taxon>Pseudomonadati</taxon>
        <taxon>Thermodesulfobacteriota</taxon>
        <taxon>Desulfovibrionia</taxon>
        <taxon>Desulfovibrionales</taxon>
        <taxon>Desulfovibrionaceae</taxon>
        <taxon>Desulfovibrio</taxon>
    </lineage>
</organism>
<evidence type="ECO:0000256" key="9">
    <source>
        <dbReference type="ARBA" id="ARBA00048988"/>
    </source>
</evidence>
<dbReference type="SUPFAM" id="SSF52540">
    <property type="entry name" value="P-loop containing nucleoside triphosphate hydrolases"/>
    <property type="match status" value="1"/>
</dbReference>
<evidence type="ECO:0000259" key="12">
    <source>
        <dbReference type="PROSITE" id="PS51217"/>
    </source>
</evidence>
<evidence type="ECO:0000256" key="3">
    <source>
        <dbReference type="ARBA" id="ARBA00022801"/>
    </source>
</evidence>
<reference evidence="13 14" key="1">
    <citation type="submission" date="2016-12" db="EMBL/GenBank/DDBJ databases">
        <authorList>
            <person name="Song W.-J."/>
            <person name="Kurnit D.M."/>
        </authorList>
    </citation>
    <scope>NUCLEOTIDE SEQUENCE [LARGE SCALE GENOMIC DNA]</scope>
    <source>
        <strain evidence="13 14">DSM 11393</strain>
    </source>
</reference>
<dbReference type="Gene3D" id="3.40.50.300">
    <property type="entry name" value="P-loop containing nucleotide triphosphate hydrolases"/>
    <property type="match status" value="2"/>
</dbReference>
<feature type="domain" description="UvrD-like helicase ATP-binding" evidence="11">
    <location>
        <begin position="18"/>
        <end position="331"/>
    </location>
</feature>
<dbReference type="InterPro" id="IPR013986">
    <property type="entry name" value="DExx_box_DNA_helicase_dom_sf"/>
</dbReference>
<dbReference type="OrthoDB" id="9810135at2"/>
<sequence>MNHNNIPQQITQTKDFNSHLNEAQLQAVESINGATLVIAGAGSGKTRTIVYRLAHLLNSGVSPSNILLLTFTRKASHEMLQRATKLLNETTSNIIYPENDLSASENNNYYYHKENSPHTSLINLQGGTFHSFAFSVLRQYYPSGYATPPNILDSSDSSGIIHDCKDNLKIAKGEKSFPKSQTVLSLFSKARNKELSLDEVIKRELYHLLPYSDDLEQLYQAYKSFKRQHAVMDYDDLLFELERLFTERPDLLTSYQNRFQYIMVDEYQDTNLVQCRLVRLLAGEKGNIMAVGDDAQSIYAFRGANVKNILAFTEHFPQAKIIKLEENYRSTQSILNLCNSVLDHAVESYKKHLFTKRENKQKPQVIRPFSDLTQAKLVASRIVELMGRYEPNEIAVLFRSGYHSYHLELELNKRGVRFRKYGGIRYIEAQHIKDVMSYARLLVNPLDFNAFQRVTSLSKGIGPKTCLKLYNAMQNHDDQEVSKICKKAPTLAADLKIIEKLRISNPSPSYIIDELTEHYKPYLTSNFPDDHPRRLQGLEELGHIAATYTELDLFIADLCLEDPFNSNQQEDTEKITLSTIHSAKGLEWSAVLIIDLAEDRFPSKKSLLKIEDFEEERRLMYVACTRAKDELYLFSPLSLYDRATGGTNQVQPSPFIKELKTELYEEWQENYIGGLTQKSAGVNQTQTYKPERLSQTKWNSEYDIDPTITITPANNPPIPSTVEQNTNTTQAKDPRSLGLCTHRIFGRGKIIEELPPDKYKVNFPGIGVKVILSDYLKIDD</sequence>
<dbReference type="STRING" id="1121455.SAMN02745728_01386"/>
<dbReference type="EC" id="5.6.2.4" evidence="8"/>
<keyword evidence="6" id="KW-0413">Isomerase</keyword>
<dbReference type="RefSeq" id="WP_072697070.1">
    <property type="nucleotide sequence ID" value="NZ_FRDI01000005.1"/>
</dbReference>
<dbReference type="InterPro" id="IPR027417">
    <property type="entry name" value="P-loop_NTPase"/>
</dbReference>
<dbReference type="AlphaFoldDB" id="A0A1M7SYV1"/>
<proteinExistence type="inferred from homology"/>
<feature type="binding site" evidence="10">
    <location>
        <begin position="39"/>
        <end position="46"/>
    </location>
    <ligand>
        <name>ATP</name>
        <dbReference type="ChEBI" id="CHEBI:30616"/>
    </ligand>
</feature>
<dbReference type="GO" id="GO:0005524">
    <property type="term" value="F:ATP binding"/>
    <property type="evidence" value="ECO:0007669"/>
    <property type="project" value="UniProtKB-UniRule"/>
</dbReference>
<keyword evidence="2 10" id="KW-0547">Nucleotide-binding</keyword>
<gene>
    <name evidence="13" type="ORF">SAMN02745728_01386</name>
</gene>
<dbReference type="GO" id="GO:0043138">
    <property type="term" value="F:3'-5' DNA helicase activity"/>
    <property type="evidence" value="ECO:0007669"/>
    <property type="project" value="UniProtKB-EC"/>
</dbReference>
<evidence type="ECO:0000256" key="8">
    <source>
        <dbReference type="ARBA" id="ARBA00034808"/>
    </source>
</evidence>
<evidence type="ECO:0000256" key="4">
    <source>
        <dbReference type="ARBA" id="ARBA00022806"/>
    </source>
</evidence>
<dbReference type="PROSITE" id="PS51217">
    <property type="entry name" value="UVRD_HELICASE_CTER"/>
    <property type="match status" value="1"/>
</dbReference>
<comment type="catalytic activity">
    <reaction evidence="7">
        <text>Couples ATP hydrolysis with the unwinding of duplex DNA by translocating in the 3'-5' direction.</text>
        <dbReference type="EC" id="5.6.2.4"/>
    </reaction>
</comment>
<evidence type="ECO:0000256" key="10">
    <source>
        <dbReference type="PROSITE-ProRule" id="PRU00560"/>
    </source>
</evidence>
<keyword evidence="3 10" id="KW-0378">Hydrolase</keyword>
<dbReference type="InterPro" id="IPR000212">
    <property type="entry name" value="DNA_helicase_UvrD/REP"/>
</dbReference>
<comment type="similarity">
    <text evidence="1">Belongs to the helicase family. UvrD subfamily.</text>
</comment>
<feature type="domain" description="UvrD-like helicase C-terminal" evidence="12">
    <location>
        <begin position="332"/>
        <end position="585"/>
    </location>
</feature>
<dbReference type="GO" id="GO:0003677">
    <property type="term" value="F:DNA binding"/>
    <property type="evidence" value="ECO:0007669"/>
    <property type="project" value="InterPro"/>
</dbReference>
<protein>
    <recommendedName>
        <fullName evidence="8">DNA 3'-5' helicase</fullName>
        <ecNumber evidence="8">5.6.2.4</ecNumber>
    </recommendedName>
</protein>
<keyword evidence="14" id="KW-1185">Reference proteome</keyword>
<dbReference type="Gene3D" id="1.10.486.10">
    <property type="entry name" value="PCRA, domain 4"/>
    <property type="match status" value="1"/>
</dbReference>
<evidence type="ECO:0000256" key="1">
    <source>
        <dbReference type="ARBA" id="ARBA00009922"/>
    </source>
</evidence>
<evidence type="ECO:0000256" key="7">
    <source>
        <dbReference type="ARBA" id="ARBA00034617"/>
    </source>
</evidence>
<dbReference type="CDD" id="cd18807">
    <property type="entry name" value="SF1_C_UvrD"/>
    <property type="match status" value="1"/>
</dbReference>
<keyword evidence="5 10" id="KW-0067">ATP-binding</keyword>
<dbReference type="GO" id="GO:0016887">
    <property type="term" value="F:ATP hydrolysis activity"/>
    <property type="evidence" value="ECO:0007669"/>
    <property type="project" value="RHEA"/>
</dbReference>
<dbReference type="Proteomes" id="UP000186469">
    <property type="component" value="Unassembled WGS sequence"/>
</dbReference>
<evidence type="ECO:0000256" key="2">
    <source>
        <dbReference type="ARBA" id="ARBA00022741"/>
    </source>
</evidence>
<evidence type="ECO:0000259" key="11">
    <source>
        <dbReference type="PROSITE" id="PS51198"/>
    </source>
</evidence>
<dbReference type="EMBL" id="FRDI01000005">
    <property type="protein sequence ID" value="SHN63574.1"/>
    <property type="molecule type" value="Genomic_DNA"/>
</dbReference>